<feature type="compositionally biased region" description="Basic and acidic residues" evidence="3">
    <location>
        <begin position="287"/>
        <end position="301"/>
    </location>
</feature>
<dbReference type="Gene3D" id="1.20.1270.220">
    <property type="match status" value="1"/>
</dbReference>
<feature type="domain" description="Bromo" evidence="4">
    <location>
        <begin position="102"/>
        <end position="189"/>
    </location>
</feature>
<dbReference type="InterPro" id="IPR036427">
    <property type="entry name" value="Bromodomain-like_sf"/>
</dbReference>
<dbReference type="OrthoDB" id="6110at2759"/>
<feature type="compositionally biased region" description="Polar residues" evidence="3">
    <location>
        <begin position="27"/>
        <end position="42"/>
    </location>
</feature>
<dbReference type="InterPro" id="IPR001487">
    <property type="entry name" value="Bromodomain"/>
</dbReference>
<keyword evidence="7" id="KW-1185">Reference proteome</keyword>
<dbReference type="PROSITE" id="PS50014">
    <property type="entry name" value="BROMODOMAIN_2"/>
    <property type="match status" value="1"/>
</dbReference>
<dbReference type="SUPFAM" id="SSF47370">
    <property type="entry name" value="Bromodomain"/>
    <property type="match status" value="1"/>
</dbReference>
<feature type="domain" description="NET" evidence="5">
    <location>
        <begin position="335"/>
        <end position="418"/>
    </location>
</feature>
<accession>A0A2V3IM32</accession>
<name>A0A2V3IM32_9FLOR</name>
<feature type="compositionally biased region" description="Polar residues" evidence="3">
    <location>
        <begin position="244"/>
        <end position="259"/>
    </location>
</feature>
<protein>
    <submittedName>
        <fullName evidence="6">Bromodomain testis-specific protein</fullName>
    </submittedName>
</protein>
<evidence type="ECO:0000313" key="6">
    <source>
        <dbReference type="EMBL" id="PXF43123.1"/>
    </source>
</evidence>
<dbReference type="EMBL" id="NBIV01000137">
    <property type="protein sequence ID" value="PXF43123.1"/>
    <property type="molecule type" value="Genomic_DNA"/>
</dbReference>
<keyword evidence="1 2" id="KW-0103">Bromodomain</keyword>
<evidence type="ECO:0000256" key="2">
    <source>
        <dbReference type="PROSITE-ProRule" id="PRU00035"/>
    </source>
</evidence>
<dbReference type="Proteomes" id="UP000247409">
    <property type="component" value="Unassembled WGS sequence"/>
</dbReference>
<feature type="compositionally biased region" description="Low complexity" evidence="3">
    <location>
        <begin position="46"/>
        <end position="63"/>
    </location>
</feature>
<dbReference type="InterPro" id="IPR050935">
    <property type="entry name" value="Bromo_chromatin_reader"/>
</dbReference>
<feature type="compositionally biased region" description="Low complexity" evidence="3">
    <location>
        <begin position="269"/>
        <end position="280"/>
    </location>
</feature>
<dbReference type="PROSITE" id="PS51525">
    <property type="entry name" value="NET"/>
    <property type="match status" value="1"/>
</dbReference>
<proteinExistence type="predicted"/>
<evidence type="ECO:0000256" key="3">
    <source>
        <dbReference type="SAM" id="MobiDB-lite"/>
    </source>
</evidence>
<gene>
    <name evidence="6" type="ORF">BWQ96_07157</name>
</gene>
<dbReference type="PANTHER" id="PTHR22880">
    <property type="entry name" value="FALZ-RELATED BROMODOMAIN-CONTAINING PROTEINS"/>
    <property type="match status" value="1"/>
</dbReference>
<evidence type="ECO:0000259" key="5">
    <source>
        <dbReference type="PROSITE" id="PS51525"/>
    </source>
</evidence>
<feature type="region of interest" description="Disordered" evidence="3">
    <location>
        <begin position="450"/>
        <end position="538"/>
    </location>
</feature>
<feature type="region of interest" description="Disordered" evidence="3">
    <location>
        <begin position="206"/>
        <end position="301"/>
    </location>
</feature>
<dbReference type="InterPro" id="IPR038336">
    <property type="entry name" value="NET_sf"/>
</dbReference>
<dbReference type="PRINTS" id="PR00503">
    <property type="entry name" value="BROMODOMAIN"/>
</dbReference>
<evidence type="ECO:0000259" key="4">
    <source>
        <dbReference type="PROSITE" id="PS50014"/>
    </source>
</evidence>
<dbReference type="STRING" id="448386.A0A2V3IM32"/>
<dbReference type="GO" id="GO:0006338">
    <property type="term" value="P:chromatin remodeling"/>
    <property type="evidence" value="ECO:0007669"/>
    <property type="project" value="TreeGrafter"/>
</dbReference>
<dbReference type="Pfam" id="PF17035">
    <property type="entry name" value="BET"/>
    <property type="match status" value="1"/>
</dbReference>
<evidence type="ECO:0000313" key="7">
    <source>
        <dbReference type="Proteomes" id="UP000247409"/>
    </source>
</evidence>
<dbReference type="InterPro" id="IPR027353">
    <property type="entry name" value="NET_dom"/>
</dbReference>
<dbReference type="GO" id="GO:0005634">
    <property type="term" value="C:nucleus"/>
    <property type="evidence" value="ECO:0007669"/>
    <property type="project" value="TreeGrafter"/>
</dbReference>
<feature type="compositionally biased region" description="Acidic residues" evidence="3">
    <location>
        <begin position="492"/>
        <end position="504"/>
    </location>
</feature>
<comment type="caution">
    <text evidence="6">The sequence shown here is derived from an EMBL/GenBank/DDBJ whole genome shotgun (WGS) entry which is preliminary data.</text>
</comment>
<evidence type="ECO:0000256" key="1">
    <source>
        <dbReference type="ARBA" id="ARBA00023117"/>
    </source>
</evidence>
<dbReference type="GO" id="GO:0000785">
    <property type="term" value="C:chromatin"/>
    <property type="evidence" value="ECO:0007669"/>
    <property type="project" value="TreeGrafter"/>
</dbReference>
<dbReference type="AlphaFoldDB" id="A0A2V3IM32"/>
<dbReference type="GO" id="GO:0006355">
    <property type="term" value="P:regulation of DNA-templated transcription"/>
    <property type="evidence" value="ECO:0007669"/>
    <property type="project" value="TreeGrafter"/>
</dbReference>
<dbReference type="Pfam" id="PF00439">
    <property type="entry name" value="Bromodomain"/>
    <property type="match status" value="1"/>
</dbReference>
<feature type="region of interest" description="Disordered" evidence="3">
    <location>
        <begin position="27"/>
        <end position="83"/>
    </location>
</feature>
<sequence length="538" mass="58667">MPAPNSASARGKVVSIDLSVVDEATSTKNIDLTRTESQSAKATKTRSPQSASAAASRGSARVRTPSVLLSSHPGDGGQTFPKGVASKNRQVVFCLRMVKEILRRKDAFGFSKPIDQLWPIDQLPGYFDIITKPMDLDTVRRKLEAGQYMTTPGRKDVEEVVFDVKAFEADMRLVFENARTYNRVGDFYHESATRLLEKFESRMTHLPSLEQVTPPAIKKSKKRKKAGTAPVESDRRADSKKTKGSTSGAVAGDSTSRGGSSKKKVAGQSAGKSRSVAGSAAKKKVVKPVEGRKEGKKHITVEDMETRLRALRRQRAVNEAGSPASPAPGGASYLAEAKALYHVPMTYDDKVRLSQNVSKLPSDKLSKIVTLATKHANSSMEVNNNEEIELDIDSLDNEILRDMEAYVNQALRKRKKNGSEDDPNSDIFRMSNEEVLSEIEKVTAALRKLSKGKSPVLHEDSQKGNNKSFYDSDSSSDSDESDGSGSSGYESSSEDSDSSGGEDADMLRRRRERNLAHQQAMQAAGTPLPSPSYQSSGR</sequence>
<reference evidence="6 7" key="1">
    <citation type="journal article" date="2018" name="Mol. Biol. Evol.">
        <title>Analysis of the draft genome of the red seaweed Gracilariopsis chorda provides insights into genome size evolution in Rhodophyta.</title>
        <authorList>
            <person name="Lee J."/>
            <person name="Yang E.C."/>
            <person name="Graf L."/>
            <person name="Yang J.H."/>
            <person name="Qiu H."/>
            <person name="Zel Zion U."/>
            <person name="Chan C.X."/>
            <person name="Stephens T.G."/>
            <person name="Weber A.P.M."/>
            <person name="Boo G.H."/>
            <person name="Boo S.M."/>
            <person name="Kim K.M."/>
            <person name="Shin Y."/>
            <person name="Jung M."/>
            <person name="Lee S.J."/>
            <person name="Yim H.S."/>
            <person name="Lee J.H."/>
            <person name="Bhattacharya D."/>
            <person name="Yoon H.S."/>
        </authorList>
    </citation>
    <scope>NUCLEOTIDE SEQUENCE [LARGE SCALE GENOMIC DNA]</scope>
    <source>
        <strain evidence="6 7">SKKU-2015</strain>
        <tissue evidence="6">Whole body</tissue>
    </source>
</reference>
<organism evidence="6 7">
    <name type="scientific">Gracilariopsis chorda</name>
    <dbReference type="NCBI Taxonomy" id="448386"/>
    <lineage>
        <taxon>Eukaryota</taxon>
        <taxon>Rhodophyta</taxon>
        <taxon>Florideophyceae</taxon>
        <taxon>Rhodymeniophycidae</taxon>
        <taxon>Gracilariales</taxon>
        <taxon>Gracilariaceae</taxon>
        <taxon>Gracilariopsis</taxon>
    </lineage>
</organism>
<dbReference type="PANTHER" id="PTHR22880:SF225">
    <property type="entry name" value="BROMODOMAIN-CONTAINING PROTEIN BET-1-RELATED"/>
    <property type="match status" value="1"/>
</dbReference>
<feature type="compositionally biased region" description="Basic and acidic residues" evidence="3">
    <location>
        <begin position="232"/>
        <end position="241"/>
    </location>
</feature>
<dbReference type="SMART" id="SM00297">
    <property type="entry name" value="BROMO"/>
    <property type="match status" value="1"/>
</dbReference>
<dbReference type="Gene3D" id="1.20.920.10">
    <property type="entry name" value="Bromodomain-like"/>
    <property type="match status" value="1"/>
</dbReference>